<protein>
    <recommendedName>
        <fullName evidence="2">Amidohydrolase-related domain-containing protein</fullName>
    </recommendedName>
</protein>
<keyword evidence="4" id="KW-1185">Reference proteome</keyword>
<evidence type="ECO:0000313" key="3">
    <source>
        <dbReference type="EMBL" id="RXR20187.1"/>
    </source>
</evidence>
<dbReference type="InterPro" id="IPR006680">
    <property type="entry name" value="Amidohydro-rel"/>
</dbReference>
<dbReference type="EMBL" id="SBKN01000010">
    <property type="protein sequence ID" value="RXR20187.1"/>
    <property type="molecule type" value="Genomic_DNA"/>
</dbReference>
<accession>A0A4Q1K3R2</accession>
<evidence type="ECO:0000313" key="4">
    <source>
        <dbReference type="Proteomes" id="UP000289857"/>
    </source>
</evidence>
<dbReference type="GO" id="GO:0016831">
    <property type="term" value="F:carboxy-lyase activity"/>
    <property type="evidence" value="ECO:0007669"/>
    <property type="project" value="InterPro"/>
</dbReference>
<dbReference type="OrthoDB" id="1407586at2"/>
<dbReference type="InterPro" id="IPR032465">
    <property type="entry name" value="ACMSD"/>
</dbReference>
<feature type="domain" description="Amidohydrolase-related" evidence="2">
    <location>
        <begin position="119"/>
        <end position="400"/>
    </location>
</feature>
<dbReference type="RefSeq" id="WP_129462408.1">
    <property type="nucleotide sequence ID" value="NZ_SBKN01000010.1"/>
</dbReference>
<sequence length="402" mass="45125">MKTKYNIHTHIFTGQCAPKDFLQVGLALGDGFSVFLKGLFMTRPVGWLISKLGSRLHNKTLQFLKIGVMASQREVFDSLREQYAHSAYSDMKFIALTLDMDYMTDAKRRPNVDFNAQLQEMLKIKKTFPDLVFPFYGIDPRNPATVTMTALRTALESGAFSGIKLYPPNGFFPFDPRLDAVYAYAEAHSIPIMTHCTRGGSYYIGERVWDLLPDQPASLNPTHPVMAKVVARIQAYKTAADKHYQKAAYACNLFTHPENYVPVLAKYPKLKLCIAHLGGDVEILGGQNPNRKRAQWSVTAMGLEGSTQTWYELIKTEILAAYPNTYTDISYSLCDAACMQVLQRDLANSSIPSDRVLFGTDYFMVTKENSELNVTTLAAQVLGEQLEPLMTSNNARYLFGKV</sequence>
<keyword evidence="1" id="KW-0456">Lyase</keyword>
<evidence type="ECO:0000259" key="2">
    <source>
        <dbReference type="Pfam" id="PF04909"/>
    </source>
</evidence>
<dbReference type="Gene3D" id="3.20.20.140">
    <property type="entry name" value="Metal-dependent hydrolases"/>
    <property type="match status" value="1"/>
</dbReference>
<dbReference type="GO" id="GO:0005737">
    <property type="term" value="C:cytoplasm"/>
    <property type="evidence" value="ECO:0007669"/>
    <property type="project" value="TreeGrafter"/>
</dbReference>
<dbReference type="PANTHER" id="PTHR21240:SF28">
    <property type="entry name" value="ISO-OROTATE DECARBOXYLASE (EUROFUNG)"/>
    <property type="match status" value="1"/>
</dbReference>
<evidence type="ECO:0000256" key="1">
    <source>
        <dbReference type="ARBA" id="ARBA00023239"/>
    </source>
</evidence>
<comment type="caution">
    <text evidence="3">The sequence shown here is derived from an EMBL/GenBank/DDBJ whole genome shotgun (WGS) entry which is preliminary data.</text>
</comment>
<dbReference type="PANTHER" id="PTHR21240">
    <property type="entry name" value="2-AMINO-3-CARBOXYLMUCONATE-6-SEMIALDEHYDE DECARBOXYLASE"/>
    <property type="match status" value="1"/>
</dbReference>
<dbReference type="GO" id="GO:0019748">
    <property type="term" value="P:secondary metabolic process"/>
    <property type="evidence" value="ECO:0007669"/>
    <property type="project" value="TreeGrafter"/>
</dbReference>
<dbReference type="AlphaFoldDB" id="A0A4Q1K3R2"/>
<gene>
    <name evidence="3" type="ORF">EQG61_13130</name>
</gene>
<dbReference type="GO" id="GO:0016787">
    <property type="term" value="F:hydrolase activity"/>
    <property type="evidence" value="ECO:0007669"/>
    <property type="project" value="InterPro"/>
</dbReference>
<dbReference type="Proteomes" id="UP000289857">
    <property type="component" value="Unassembled WGS sequence"/>
</dbReference>
<proteinExistence type="predicted"/>
<dbReference type="Pfam" id="PF04909">
    <property type="entry name" value="Amidohydro_2"/>
    <property type="match status" value="1"/>
</dbReference>
<dbReference type="SUPFAM" id="SSF51556">
    <property type="entry name" value="Metallo-dependent hydrolases"/>
    <property type="match status" value="1"/>
</dbReference>
<dbReference type="InterPro" id="IPR032466">
    <property type="entry name" value="Metal_Hydrolase"/>
</dbReference>
<reference evidence="4" key="1">
    <citation type="submission" date="2019-01" db="EMBL/GenBank/DDBJ databases">
        <title>Cytophagaceae bacterium strain CAR-16.</title>
        <authorList>
            <person name="Chen W.-M."/>
        </authorList>
    </citation>
    <scope>NUCLEOTIDE SEQUENCE [LARGE SCALE GENOMIC DNA]</scope>
    <source>
        <strain evidence="4">WWJ-16</strain>
    </source>
</reference>
<organism evidence="3 4">
    <name type="scientific">Flavobacterium stagni</name>
    <dbReference type="NCBI Taxonomy" id="2506421"/>
    <lineage>
        <taxon>Bacteria</taxon>
        <taxon>Pseudomonadati</taxon>
        <taxon>Bacteroidota</taxon>
        <taxon>Flavobacteriia</taxon>
        <taxon>Flavobacteriales</taxon>
        <taxon>Flavobacteriaceae</taxon>
        <taxon>Flavobacterium</taxon>
    </lineage>
</organism>
<name>A0A4Q1K3R2_9FLAO</name>